<accession>A0A0A6PRF7</accession>
<organism evidence="2 3">
    <name type="scientific">Candidatus Thiomargarita nelsonii</name>
    <dbReference type="NCBI Taxonomy" id="1003181"/>
    <lineage>
        <taxon>Bacteria</taxon>
        <taxon>Pseudomonadati</taxon>
        <taxon>Pseudomonadota</taxon>
        <taxon>Gammaproteobacteria</taxon>
        <taxon>Thiotrichales</taxon>
        <taxon>Thiotrichaceae</taxon>
        <taxon>Thiomargarita</taxon>
    </lineage>
</organism>
<evidence type="ECO:0000313" key="1">
    <source>
        <dbReference type="EMBL" id="KHD07858.1"/>
    </source>
</evidence>
<evidence type="ECO:0008006" key="4">
    <source>
        <dbReference type="Google" id="ProtNLM"/>
    </source>
</evidence>
<dbReference type="Proteomes" id="UP000030428">
    <property type="component" value="Unassembled WGS sequence"/>
</dbReference>
<dbReference type="EMBL" id="JSZA02000042">
    <property type="protein sequence ID" value="KHD07858.1"/>
    <property type="molecule type" value="Genomic_DNA"/>
</dbReference>
<evidence type="ECO:0000313" key="3">
    <source>
        <dbReference type="Proteomes" id="UP000030428"/>
    </source>
</evidence>
<comment type="caution">
    <text evidence="2">The sequence shown here is derived from an EMBL/GenBank/DDBJ whole genome shotgun (WGS) entry which is preliminary data.</text>
</comment>
<name>A0A0A6PRF7_9GAMM</name>
<reference evidence="2 3" key="1">
    <citation type="journal article" date="2016" name="Front. Microbiol.">
        <title>Single-Cell (Meta-)Genomics of a Dimorphic Candidatus Thiomargarita nelsonii Reveals Genomic Plasticity.</title>
        <authorList>
            <person name="Flood B.E."/>
            <person name="Fliss P."/>
            <person name="Jones D.S."/>
            <person name="Dick G.J."/>
            <person name="Jain S."/>
            <person name="Kaster A.K."/>
            <person name="Winkel M."/>
            <person name="Mussmann M."/>
            <person name="Bailey J."/>
        </authorList>
    </citation>
    <scope>NUCLEOTIDE SEQUENCE [LARGE SCALE GENOMIC DNA]</scope>
    <source>
        <strain evidence="2">Hydrate Ridge</strain>
    </source>
</reference>
<dbReference type="EMBL" id="JSZA02000043">
    <property type="protein sequence ID" value="KHD13073.1"/>
    <property type="molecule type" value="Genomic_DNA"/>
</dbReference>
<keyword evidence="3" id="KW-1185">Reference proteome</keyword>
<gene>
    <name evidence="1" type="ORF">PN36_13120</name>
    <name evidence="2" type="ORF">PN36_13180</name>
</gene>
<sequence length="403" mass="45899">MKIMWRKIASLFQKEICPYCFEYFHIKDTPFRCTSPPSRCAPAPDAIYQSAWADSRPLGKVLKPSGKFKDRFKQSHRCGSCGHQSRKRLCPHCHSDLPHTTGQFKNYIFAVIGAKEAGKSHYIAVLINQLKKQIGPNMDMLLEPMNDKTIDRYRKDFYNPVYDDGKVIEATHSALADRSIQQPLVYSITFSGKSLLGNERIKKAFVLVFFDTAGEDLNDEDVMSTVNKYIYRSDGIVLLIDPLQLLSVRDQVPNDTALPQKNTESVDILNRTTRLIEKGCELKPTDKIKTPLAIAFSKFDAVLPLIDPQFQLHATANHDKGFDMGDFEAINIEMMSLLDQWNGQDIIHLAQTRYTKHGFFGLSALGCNPHDTSKIPSVIPRRVEDPFLWLLAQNRIIKKVRHK</sequence>
<proteinExistence type="predicted"/>
<dbReference type="SUPFAM" id="SSF52540">
    <property type="entry name" value="P-loop containing nucleoside triphosphate hydrolases"/>
    <property type="match status" value="1"/>
</dbReference>
<dbReference type="AlphaFoldDB" id="A0A0A6PRF7"/>
<evidence type="ECO:0000313" key="2">
    <source>
        <dbReference type="EMBL" id="KHD13073.1"/>
    </source>
</evidence>
<protein>
    <recommendedName>
        <fullName evidence="4">Double-GTPase 2 domain-containing protein</fullName>
    </recommendedName>
</protein>
<dbReference type="InterPro" id="IPR027417">
    <property type="entry name" value="P-loop_NTPase"/>
</dbReference>